<comment type="caution">
    <text evidence="2">The sequence shown here is derived from an EMBL/GenBank/DDBJ whole genome shotgun (WGS) entry which is preliminary data.</text>
</comment>
<gene>
    <name evidence="2" type="ORF">DFR67_101250</name>
</gene>
<dbReference type="OrthoDB" id="5185819at2"/>
<dbReference type="SUPFAM" id="SSF109854">
    <property type="entry name" value="DinB/YfiT-like putative metalloenzymes"/>
    <property type="match status" value="1"/>
</dbReference>
<keyword evidence="3" id="KW-1185">Reference proteome</keyword>
<proteinExistence type="predicted"/>
<dbReference type="AlphaFoldDB" id="A0A318RTC4"/>
<dbReference type="NCBIfam" id="TIGR03083">
    <property type="entry name" value="maleylpyruvate isomerase family mycothiol-dependent enzyme"/>
    <property type="match status" value="1"/>
</dbReference>
<accession>A0A318RTC4</accession>
<evidence type="ECO:0000259" key="1">
    <source>
        <dbReference type="Pfam" id="PF11716"/>
    </source>
</evidence>
<evidence type="ECO:0000313" key="3">
    <source>
        <dbReference type="Proteomes" id="UP000247591"/>
    </source>
</evidence>
<dbReference type="InterPro" id="IPR017517">
    <property type="entry name" value="Maleyloyr_isom"/>
</dbReference>
<evidence type="ECO:0000313" key="2">
    <source>
        <dbReference type="EMBL" id="PYE20859.1"/>
    </source>
</evidence>
<sequence length="253" mass="27268">MTSPTNTDVAAIPRIKHHEAMQITAVENGKFAAALRALRTSDWGKPTACQLWDVHAVAAHIVGSAAGQASPREFVRQVRKGKPLVAEVGGQYWWDGMNEVHVRERATSSPEELIAEWDAIVPKALKSRTTLPRLIAKLPLLNLPAPVGRQPVGYLFDVGFTRDVWMHRVDIARAAGTELDVDAEHDGRLIADIVAEWAGTHGLPFNLTLTGPAGGSYRAGDGGEAIEIDAIEFCSILSGRGEATGLLNHPLPL</sequence>
<dbReference type="Proteomes" id="UP000247591">
    <property type="component" value="Unassembled WGS sequence"/>
</dbReference>
<reference evidence="2 3" key="1">
    <citation type="submission" date="2018-06" db="EMBL/GenBank/DDBJ databases">
        <title>Genomic Encyclopedia of Type Strains, Phase IV (KMG-IV): sequencing the most valuable type-strain genomes for metagenomic binning, comparative biology and taxonomic classification.</title>
        <authorList>
            <person name="Goeker M."/>
        </authorList>
    </citation>
    <scope>NUCLEOTIDE SEQUENCE [LARGE SCALE GENOMIC DNA]</scope>
    <source>
        <strain evidence="2 3">DSM 45521</strain>
    </source>
</reference>
<dbReference type="InterPro" id="IPR034660">
    <property type="entry name" value="DinB/YfiT-like"/>
</dbReference>
<dbReference type="InterPro" id="IPR024344">
    <property type="entry name" value="MDMPI_metal-binding"/>
</dbReference>
<protein>
    <submittedName>
        <fullName evidence="2">Uncharacterized protein (TIGR03083 family)</fullName>
    </submittedName>
</protein>
<name>A0A318RTC4_WILLI</name>
<dbReference type="Pfam" id="PF11716">
    <property type="entry name" value="MDMPI_N"/>
    <property type="match status" value="1"/>
</dbReference>
<organism evidence="2 3">
    <name type="scientific">Williamsia limnetica</name>
    <dbReference type="NCBI Taxonomy" id="882452"/>
    <lineage>
        <taxon>Bacteria</taxon>
        <taxon>Bacillati</taxon>
        <taxon>Actinomycetota</taxon>
        <taxon>Actinomycetes</taxon>
        <taxon>Mycobacteriales</taxon>
        <taxon>Nocardiaceae</taxon>
        <taxon>Williamsia</taxon>
    </lineage>
</organism>
<dbReference type="GO" id="GO:0046872">
    <property type="term" value="F:metal ion binding"/>
    <property type="evidence" value="ECO:0007669"/>
    <property type="project" value="InterPro"/>
</dbReference>
<feature type="domain" description="Mycothiol-dependent maleylpyruvate isomerase metal-binding" evidence="1">
    <location>
        <begin position="30"/>
        <end position="172"/>
    </location>
</feature>
<dbReference type="RefSeq" id="WP_110467591.1">
    <property type="nucleotide sequence ID" value="NZ_QJSP01000001.1"/>
</dbReference>
<dbReference type="Gene3D" id="1.20.120.450">
    <property type="entry name" value="dinb family like domain"/>
    <property type="match status" value="1"/>
</dbReference>
<dbReference type="EMBL" id="QJSP01000001">
    <property type="protein sequence ID" value="PYE20859.1"/>
    <property type="molecule type" value="Genomic_DNA"/>
</dbReference>